<gene>
    <name evidence="1" type="ORF">THITH_01760</name>
</gene>
<keyword evidence="2" id="KW-1185">Reference proteome</keyword>
<dbReference type="Proteomes" id="UP000005289">
    <property type="component" value="Chromosome"/>
</dbReference>
<dbReference type="AlphaFoldDB" id="W0DS97"/>
<dbReference type="EMBL" id="CP007029">
    <property type="protein sequence ID" value="AHE99853.1"/>
    <property type="molecule type" value="Genomic_DNA"/>
</dbReference>
<proteinExistence type="predicted"/>
<reference evidence="1 2" key="1">
    <citation type="submission" date="2013-12" db="EMBL/GenBank/DDBJ databases">
        <authorList>
            <consortium name="DOE Joint Genome Institute"/>
            <person name="Muyzer G."/>
            <person name="Huntemann M."/>
            <person name="Han J."/>
            <person name="Chen A."/>
            <person name="Kyrpides N."/>
            <person name="Mavromatis K."/>
            <person name="Markowitz V."/>
            <person name="Palaniappan K."/>
            <person name="Ivanova N."/>
            <person name="Schaumberg A."/>
            <person name="Pati A."/>
            <person name="Liolios K."/>
            <person name="Nordberg H.P."/>
            <person name="Cantor M.N."/>
            <person name="Hua S.X."/>
            <person name="Woyke T."/>
        </authorList>
    </citation>
    <scope>NUCLEOTIDE SEQUENCE [LARGE SCALE GENOMIC DNA]</scope>
    <source>
        <strain evidence="1 2">ARh 1</strain>
    </source>
</reference>
<dbReference type="HOGENOM" id="CLU_2620966_0_0_6"/>
<evidence type="ECO:0000313" key="2">
    <source>
        <dbReference type="Proteomes" id="UP000005289"/>
    </source>
</evidence>
<accession>W0DS97</accession>
<organism evidence="1 2">
    <name type="scientific">Thioalkalivibrio paradoxus ARh 1</name>
    <dbReference type="NCBI Taxonomy" id="713585"/>
    <lineage>
        <taxon>Bacteria</taxon>
        <taxon>Pseudomonadati</taxon>
        <taxon>Pseudomonadota</taxon>
        <taxon>Gammaproteobacteria</taxon>
        <taxon>Chromatiales</taxon>
        <taxon>Ectothiorhodospiraceae</taxon>
        <taxon>Thioalkalivibrio</taxon>
    </lineage>
</organism>
<dbReference type="KEGG" id="tti:THITH_01760"/>
<evidence type="ECO:0000313" key="1">
    <source>
        <dbReference type="EMBL" id="AHE99853.1"/>
    </source>
</evidence>
<sequence length="78" mass="7579">MAILNVPGVGAGIEAPARDPVARSFGFGIGLFTAAGVCGARALTGTDAVPDGLERNVGSGPVRAVGASSGRNCRIPAS</sequence>
<name>W0DS97_9GAMM</name>
<protein>
    <submittedName>
        <fullName evidence="1">Uncharacterized protein</fullName>
    </submittedName>
</protein>
<dbReference type="STRING" id="713585.THITH_01760"/>